<name>A0A227J3P3_VIBPH</name>
<evidence type="ECO:0000259" key="4">
    <source>
        <dbReference type="PROSITE" id="PS50111"/>
    </source>
</evidence>
<dbReference type="AlphaFoldDB" id="A0A227J3P3"/>
<dbReference type="InterPro" id="IPR004089">
    <property type="entry name" value="MCPsignal_dom"/>
</dbReference>
<dbReference type="GO" id="GO:0006935">
    <property type="term" value="P:chemotaxis"/>
    <property type="evidence" value="ECO:0007669"/>
    <property type="project" value="UniProtKB-ARBA"/>
</dbReference>
<dbReference type="Pfam" id="PF00015">
    <property type="entry name" value="MCPsignal"/>
    <property type="match status" value="1"/>
</dbReference>
<dbReference type="Proteomes" id="UP000214596">
    <property type="component" value="Unassembled WGS sequence"/>
</dbReference>
<accession>A0A227J3P3</accession>
<dbReference type="GO" id="GO:0007165">
    <property type="term" value="P:signal transduction"/>
    <property type="evidence" value="ECO:0007669"/>
    <property type="project" value="UniProtKB-KW"/>
</dbReference>
<reference evidence="5 6" key="1">
    <citation type="journal article" date="2017" name="Appl. Environ. Microbiol.">
        <title>Parallel evolution of two clades of a major Atlantic endemic Vibrio parahaemolyticus pathogen lineage by independent acquisition of related pathogenicity islands.</title>
        <authorList>
            <person name="Xu F."/>
            <person name="Gonzalez-Escalona N."/>
            <person name="Drees K.P."/>
            <person name="Sebra R.P."/>
            <person name="Cooper V.S."/>
            <person name="Jones S.H."/>
            <person name="Whistler C.A."/>
        </authorList>
    </citation>
    <scope>NUCLEOTIDE SEQUENCE [LARGE SCALE GENOMIC DNA]</scope>
    <source>
        <strain evidence="5 6">MAVP-3</strain>
    </source>
</reference>
<dbReference type="GO" id="GO:0016020">
    <property type="term" value="C:membrane"/>
    <property type="evidence" value="ECO:0007669"/>
    <property type="project" value="UniProtKB-SubCell"/>
</dbReference>
<protein>
    <submittedName>
        <fullName evidence="5">Methyl-accepting chemotaxis protein</fullName>
    </submittedName>
</protein>
<dbReference type="SUPFAM" id="SSF58104">
    <property type="entry name" value="Methyl-accepting chemotaxis protein (MCP) signaling domain"/>
    <property type="match status" value="1"/>
</dbReference>
<evidence type="ECO:0000313" key="6">
    <source>
        <dbReference type="Proteomes" id="UP000214596"/>
    </source>
</evidence>
<dbReference type="Gene3D" id="1.10.287.950">
    <property type="entry name" value="Methyl-accepting chemotaxis protein"/>
    <property type="match status" value="1"/>
</dbReference>
<sequence length="100" mass="10595">QVSKQMADMSVQMNHLGAHGEKIGAVIKVIEDIAEQTNLLALNAAIEAARAGEFGRGFAVVADEVRALAERTTKATQEVGEIIQAIQVGTQEAVTYTEDG</sequence>
<dbReference type="EMBL" id="NIXT01003667">
    <property type="protein sequence ID" value="OXE29065.1"/>
    <property type="molecule type" value="Genomic_DNA"/>
</dbReference>
<organism evidence="5 6">
    <name type="scientific">Vibrio parahaemolyticus</name>
    <dbReference type="NCBI Taxonomy" id="670"/>
    <lineage>
        <taxon>Bacteria</taxon>
        <taxon>Pseudomonadati</taxon>
        <taxon>Pseudomonadota</taxon>
        <taxon>Gammaproteobacteria</taxon>
        <taxon>Vibrionales</taxon>
        <taxon>Vibrionaceae</taxon>
        <taxon>Vibrio</taxon>
    </lineage>
</organism>
<evidence type="ECO:0000256" key="3">
    <source>
        <dbReference type="PROSITE-ProRule" id="PRU00284"/>
    </source>
</evidence>
<evidence type="ECO:0000256" key="2">
    <source>
        <dbReference type="ARBA" id="ARBA00023224"/>
    </source>
</evidence>
<feature type="domain" description="Methyl-accepting transducer" evidence="4">
    <location>
        <begin position="1"/>
        <end position="100"/>
    </location>
</feature>
<feature type="non-terminal residue" evidence="5">
    <location>
        <position position="100"/>
    </location>
</feature>
<comment type="caution">
    <text evidence="5">The sequence shown here is derived from an EMBL/GenBank/DDBJ whole genome shotgun (WGS) entry which is preliminary data.</text>
</comment>
<dbReference type="PANTHER" id="PTHR32089">
    <property type="entry name" value="METHYL-ACCEPTING CHEMOTAXIS PROTEIN MCPB"/>
    <property type="match status" value="1"/>
</dbReference>
<evidence type="ECO:0000313" key="5">
    <source>
        <dbReference type="EMBL" id="OXE29065.1"/>
    </source>
</evidence>
<dbReference type="PROSITE" id="PS50111">
    <property type="entry name" value="CHEMOTAXIS_TRANSDUC_2"/>
    <property type="match status" value="1"/>
</dbReference>
<gene>
    <name evidence="5" type="ORF">CA163_30600</name>
</gene>
<dbReference type="PANTHER" id="PTHR32089:SF112">
    <property type="entry name" value="LYSOZYME-LIKE PROTEIN-RELATED"/>
    <property type="match status" value="1"/>
</dbReference>
<proteinExistence type="predicted"/>
<feature type="non-terminal residue" evidence="5">
    <location>
        <position position="1"/>
    </location>
</feature>
<keyword evidence="2 3" id="KW-0807">Transducer</keyword>
<evidence type="ECO:0000256" key="1">
    <source>
        <dbReference type="ARBA" id="ARBA00004370"/>
    </source>
</evidence>
<comment type="subcellular location">
    <subcellularLocation>
        <location evidence="1">Membrane</location>
    </subcellularLocation>
</comment>